<protein>
    <submittedName>
        <fullName evidence="3">Uncharacterized protein</fullName>
    </submittedName>
</protein>
<evidence type="ECO:0000256" key="1">
    <source>
        <dbReference type="SAM" id="MobiDB-lite"/>
    </source>
</evidence>
<organism evidence="3 4">
    <name type="scientific">Oryza sativa subsp. japonica</name>
    <name type="common">Rice</name>
    <dbReference type="NCBI Taxonomy" id="39947"/>
    <lineage>
        <taxon>Eukaryota</taxon>
        <taxon>Viridiplantae</taxon>
        <taxon>Streptophyta</taxon>
        <taxon>Embryophyta</taxon>
        <taxon>Tracheophyta</taxon>
        <taxon>Spermatophyta</taxon>
        <taxon>Magnoliopsida</taxon>
        <taxon>Liliopsida</taxon>
        <taxon>Poales</taxon>
        <taxon>Poaceae</taxon>
        <taxon>BOP clade</taxon>
        <taxon>Oryzoideae</taxon>
        <taxon>Oryzeae</taxon>
        <taxon>Oryzinae</taxon>
        <taxon>Oryza</taxon>
        <taxon>Oryza sativa</taxon>
    </lineage>
</organism>
<reference evidence="4" key="4">
    <citation type="journal article" date="2008" name="Nucleic Acids Res.">
        <title>The rice annotation project database (RAP-DB): 2008 update.</title>
        <authorList>
            <consortium name="The rice annotation project (RAP)"/>
        </authorList>
    </citation>
    <scope>GENOME REANNOTATION</scope>
    <source>
        <strain evidence="4">cv. Nipponbare</strain>
    </source>
</reference>
<evidence type="ECO:0000313" key="4">
    <source>
        <dbReference type="Proteomes" id="UP000000763"/>
    </source>
</evidence>
<dbReference type="EMBL" id="AP004255">
    <property type="protein sequence ID" value="BAD27865.1"/>
    <property type="molecule type" value="Genomic_DNA"/>
</dbReference>
<name>Q6EU05_ORYSJ</name>
<feature type="compositionally biased region" description="Gly residues" evidence="1">
    <location>
        <begin position="95"/>
        <end position="105"/>
    </location>
</feature>
<feature type="region of interest" description="Disordered" evidence="1">
    <location>
        <begin position="261"/>
        <end position="300"/>
    </location>
</feature>
<feature type="compositionally biased region" description="Low complexity" evidence="1">
    <location>
        <begin position="28"/>
        <end position="39"/>
    </location>
</feature>
<evidence type="ECO:0000313" key="3">
    <source>
        <dbReference type="EMBL" id="BAD27865.1"/>
    </source>
</evidence>
<feature type="compositionally biased region" description="Gly residues" evidence="1">
    <location>
        <begin position="17"/>
        <end position="27"/>
    </location>
</feature>
<reference evidence="3" key="2">
    <citation type="submission" date="2001-10" db="EMBL/GenBank/DDBJ databases">
        <title>Oryza sativa nipponbare(GA3) genomic DNA, chromosome 2, BAC clone:OJ1212_A08.</title>
        <authorList>
            <person name="Sasaki T."/>
            <person name="Matsumoto T."/>
            <person name="Yamamoto K."/>
        </authorList>
    </citation>
    <scope>NUCLEOTIDE SEQUENCE</scope>
</reference>
<dbReference type="EMBL" id="AP004178">
    <property type="protein sequence ID" value="BAD27844.1"/>
    <property type="molecule type" value="Genomic_DNA"/>
</dbReference>
<reference evidence="2" key="1">
    <citation type="submission" date="2001-09" db="EMBL/GenBank/DDBJ databases">
        <title>Oryza sativa nipponbare(GA3) genomic DNA, chromosome 2, BAC clone:OJ1123_G04.</title>
        <authorList>
            <person name="Sasaki T."/>
            <person name="Matsumoto T."/>
            <person name="Yamamoto K."/>
        </authorList>
    </citation>
    <scope>NUCLEOTIDE SEQUENCE</scope>
</reference>
<proteinExistence type="predicted"/>
<accession>Q6EU05</accession>
<dbReference type="AlphaFoldDB" id="Q6EU05"/>
<gene>
    <name evidence="2" type="ORF">OJ1123_G04.28</name>
    <name evidence="3" type="ORF">OJ1212_A08.5</name>
</gene>
<feature type="compositionally biased region" description="Low complexity" evidence="1">
    <location>
        <begin position="60"/>
        <end position="82"/>
    </location>
</feature>
<dbReference type="Proteomes" id="UP000000763">
    <property type="component" value="Chromosome 2"/>
</dbReference>
<sequence>MMTRASESYAWMRGDAQRGGGGGGGGARPEAGGVAVSAAGERRLRAQEVQKGLGHGVAGGRAAAPGSGGASSAVSSGQAAALGAGGAEGRETRRAGGGYGRGRSNGAGDEAGERQGAERSSGGDKGCVGWFFLASSAQQSTRASAASAVGRHALARLLQPLSAAATPLHSASVAALLRFARCVPLCRPRAHRLAASDARLPDAVATRSTPVVAARSPTCSGRSRFPLPAPHRRRCRRSANRALSPLPFHFAGHALAAALLRTHTPPPSPPPGSTLAVAARSPACSSRSWPPAVAPPLWQR</sequence>
<reference evidence="4" key="3">
    <citation type="journal article" date="2005" name="Nature">
        <title>The map-based sequence of the rice genome.</title>
        <authorList>
            <consortium name="International rice genome sequencing project (IRGSP)"/>
            <person name="Matsumoto T."/>
            <person name="Wu J."/>
            <person name="Kanamori H."/>
            <person name="Katayose Y."/>
            <person name="Fujisawa M."/>
            <person name="Namiki N."/>
            <person name="Mizuno H."/>
            <person name="Yamamoto K."/>
            <person name="Antonio B.A."/>
            <person name="Baba T."/>
            <person name="Sakata K."/>
            <person name="Nagamura Y."/>
            <person name="Aoki H."/>
            <person name="Arikawa K."/>
            <person name="Arita K."/>
            <person name="Bito T."/>
            <person name="Chiden Y."/>
            <person name="Fujitsuka N."/>
            <person name="Fukunaka R."/>
            <person name="Hamada M."/>
            <person name="Harada C."/>
            <person name="Hayashi A."/>
            <person name="Hijishita S."/>
            <person name="Honda M."/>
            <person name="Hosokawa S."/>
            <person name="Ichikawa Y."/>
            <person name="Idonuma A."/>
            <person name="Iijima M."/>
            <person name="Ikeda M."/>
            <person name="Ikeno M."/>
            <person name="Ito K."/>
            <person name="Ito S."/>
            <person name="Ito T."/>
            <person name="Ito Y."/>
            <person name="Ito Y."/>
            <person name="Iwabuchi A."/>
            <person name="Kamiya K."/>
            <person name="Karasawa W."/>
            <person name="Kurita K."/>
            <person name="Katagiri S."/>
            <person name="Kikuta A."/>
            <person name="Kobayashi H."/>
            <person name="Kobayashi N."/>
            <person name="Machita K."/>
            <person name="Maehara T."/>
            <person name="Masukawa M."/>
            <person name="Mizubayashi T."/>
            <person name="Mukai Y."/>
            <person name="Nagasaki H."/>
            <person name="Nagata Y."/>
            <person name="Naito S."/>
            <person name="Nakashima M."/>
            <person name="Nakama Y."/>
            <person name="Nakamichi Y."/>
            <person name="Nakamura M."/>
            <person name="Meguro A."/>
            <person name="Negishi M."/>
            <person name="Ohta I."/>
            <person name="Ohta T."/>
            <person name="Okamoto M."/>
            <person name="Ono N."/>
            <person name="Saji S."/>
            <person name="Sakaguchi M."/>
            <person name="Sakai K."/>
            <person name="Shibata M."/>
            <person name="Shimokawa T."/>
            <person name="Song J."/>
            <person name="Takazaki Y."/>
            <person name="Terasawa K."/>
            <person name="Tsugane M."/>
            <person name="Tsuji K."/>
            <person name="Ueda S."/>
            <person name="Waki K."/>
            <person name="Yamagata H."/>
            <person name="Yamamoto M."/>
            <person name="Yamamoto S."/>
            <person name="Yamane H."/>
            <person name="Yoshiki S."/>
            <person name="Yoshihara R."/>
            <person name="Yukawa K."/>
            <person name="Zhong H."/>
            <person name="Yano M."/>
            <person name="Yuan Q."/>
            <person name="Ouyang S."/>
            <person name="Liu J."/>
            <person name="Jones K.M."/>
            <person name="Gansberger K."/>
            <person name="Moffat K."/>
            <person name="Hill J."/>
            <person name="Bera J."/>
            <person name="Fadrosh D."/>
            <person name="Jin S."/>
            <person name="Johri S."/>
            <person name="Kim M."/>
            <person name="Overton L."/>
            <person name="Reardon M."/>
            <person name="Tsitrin T."/>
            <person name="Vuong H."/>
            <person name="Weaver B."/>
            <person name="Ciecko A."/>
            <person name="Tallon L."/>
            <person name="Jackson J."/>
            <person name="Pai G."/>
            <person name="Aken S.V."/>
            <person name="Utterback T."/>
            <person name="Reidmuller S."/>
            <person name="Feldblyum T."/>
            <person name="Hsiao J."/>
            <person name="Zismann V."/>
            <person name="Iobst S."/>
            <person name="de Vazeille A.R."/>
            <person name="Buell C.R."/>
            <person name="Ying K."/>
            <person name="Li Y."/>
            <person name="Lu T."/>
            <person name="Huang Y."/>
            <person name="Zhao Q."/>
            <person name="Feng Q."/>
            <person name="Zhang L."/>
            <person name="Zhu J."/>
            <person name="Weng Q."/>
            <person name="Mu J."/>
            <person name="Lu Y."/>
            <person name="Fan D."/>
            <person name="Liu Y."/>
            <person name="Guan J."/>
            <person name="Zhang Y."/>
            <person name="Yu S."/>
            <person name="Liu X."/>
            <person name="Zhang Y."/>
            <person name="Hong G."/>
            <person name="Han B."/>
            <person name="Choisne N."/>
            <person name="Demange N."/>
            <person name="Orjeda G."/>
            <person name="Samain S."/>
            <person name="Cattolico L."/>
            <person name="Pelletier E."/>
            <person name="Couloux A."/>
            <person name="Segurens B."/>
            <person name="Wincker P."/>
            <person name="D'Hont A."/>
            <person name="Scarpelli C."/>
            <person name="Weissenbach J."/>
            <person name="Salanoubat M."/>
            <person name="Quetier F."/>
            <person name="Yu Y."/>
            <person name="Kim H.R."/>
            <person name="Rambo T."/>
            <person name="Currie J."/>
            <person name="Collura K."/>
            <person name="Luo M."/>
            <person name="Yang T."/>
            <person name="Ammiraju J.S.S."/>
            <person name="Engler F."/>
            <person name="Soderlund C."/>
            <person name="Wing R.A."/>
            <person name="Palmer L.E."/>
            <person name="de la Bastide M."/>
            <person name="Spiegel L."/>
            <person name="Nascimento L."/>
            <person name="Zutavern T."/>
            <person name="O'Shaughnessy A."/>
            <person name="Dike S."/>
            <person name="Dedhia N."/>
            <person name="Preston R."/>
            <person name="Balija V."/>
            <person name="McCombie W.R."/>
            <person name="Chow T."/>
            <person name="Chen H."/>
            <person name="Chung M."/>
            <person name="Chen C."/>
            <person name="Shaw J."/>
            <person name="Wu H."/>
            <person name="Hsiao K."/>
            <person name="Chao Y."/>
            <person name="Chu M."/>
            <person name="Cheng C."/>
            <person name="Hour A."/>
            <person name="Lee P."/>
            <person name="Lin S."/>
            <person name="Lin Y."/>
            <person name="Liou J."/>
            <person name="Liu S."/>
            <person name="Hsing Y."/>
            <person name="Raghuvanshi S."/>
            <person name="Mohanty A."/>
            <person name="Bharti A.K."/>
            <person name="Gaur A."/>
            <person name="Gupta V."/>
            <person name="Kumar D."/>
            <person name="Ravi V."/>
            <person name="Vij S."/>
            <person name="Kapur A."/>
            <person name="Khurana P."/>
            <person name="Khurana P."/>
            <person name="Khurana J.P."/>
            <person name="Tyagi A.K."/>
            <person name="Gaikwad K."/>
            <person name="Singh A."/>
            <person name="Dalal V."/>
            <person name="Srivastava S."/>
            <person name="Dixit A."/>
            <person name="Pal A.K."/>
            <person name="Ghazi I.A."/>
            <person name="Yadav M."/>
            <person name="Pandit A."/>
            <person name="Bhargava A."/>
            <person name="Sureshbabu K."/>
            <person name="Batra K."/>
            <person name="Sharma T.R."/>
            <person name="Mohapatra T."/>
            <person name="Singh N.K."/>
            <person name="Messing J."/>
            <person name="Nelson A.B."/>
            <person name="Fuks G."/>
            <person name="Kavchok S."/>
            <person name="Keizer G."/>
            <person name="Linton E."/>
            <person name="Llaca V."/>
            <person name="Song R."/>
            <person name="Tanyolac B."/>
            <person name="Young S."/>
            <person name="Ho-Il K."/>
            <person name="Hahn J.H."/>
            <person name="Sangsakoo G."/>
            <person name="Vanavichit A."/>
            <person name="de Mattos Luiz.A.T."/>
            <person name="Zimmer P.D."/>
            <person name="Malone G."/>
            <person name="Dellagostin O."/>
            <person name="de Oliveira A.C."/>
            <person name="Bevan M."/>
            <person name="Bancroft I."/>
            <person name="Minx P."/>
            <person name="Cordum H."/>
            <person name="Wilson R."/>
            <person name="Cheng Z."/>
            <person name="Jin W."/>
            <person name="Jiang J."/>
            <person name="Leong S.A."/>
            <person name="Iwama H."/>
            <person name="Gojobori T."/>
            <person name="Itoh T."/>
            <person name="Niimura Y."/>
            <person name="Fujii Y."/>
            <person name="Habara T."/>
            <person name="Sakai H."/>
            <person name="Sato Y."/>
            <person name="Wilson G."/>
            <person name="Kumar K."/>
            <person name="McCouch S."/>
            <person name="Juretic N."/>
            <person name="Hoen D."/>
            <person name="Wright S."/>
            <person name="Bruskiewich R."/>
            <person name="Bureau T."/>
            <person name="Miyao A."/>
            <person name="Hirochika H."/>
            <person name="Nishikawa T."/>
            <person name="Kadowaki K."/>
            <person name="Sugiura M."/>
            <person name="Burr B."/>
            <person name="Sasaki T."/>
        </authorList>
    </citation>
    <scope>NUCLEOTIDE SEQUENCE [LARGE SCALE GENOMIC DNA]</scope>
    <source>
        <strain evidence="4">cv. Nipponbare</strain>
    </source>
</reference>
<feature type="region of interest" description="Disordered" evidence="1">
    <location>
        <begin position="1"/>
        <end position="123"/>
    </location>
</feature>
<evidence type="ECO:0000313" key="2">
    <source>
        <dbReference type="EMBL" id="BAD27844.1"/>
    </source>
</evidence>